<dbReference type="SUPFAM" id="SSF52402">
    <property type="entry name" value="Adenine nucleotide alpha hydrolases-like"/>
    <property type="match status" value="1"/>
</dbReference>
<dbReference type="EMBL" id="JAGQHR010000014">
    <property type="protein sequence ID" value="MCA9726267.1"/>
    <property type="molecule type" value="Genomic_DNA"/>
</dbReference>
<proteinExistence type="predicted"/>
<protein>
    <submittedName>
        <fullName evidence="2">ATP-dependent sacrificial sulfur transferase LarE</fullName>
    </submittedName>
</protein>
<evidence type="ECO:0000313" key="3">
    <source>
        <dbReference type="Proteomes" id="UP000697710"/>
    </source>
</evidence>
<reference evidence="2" key="2">
    <citation type="journal article" date="2021" name="Microbiome">
        <title>Successional dynamics and alternative stable states in a saline activated sludge microbial community over 9 years.</title>
        <authorList>
            <person name="Wang Y."/>
            <person name="Ye J."/>
            <person name="Ju F."/>
            <person name="Liu L."/>
            <person name="Boyd J.A."/>
            <person name="Deng Y."/>
            <person name="Parks D.H."/>
            <person name="Jiang X."/>
            <person name="Yin X."/>
            <person name="Woodcroft B.J."/>
            <person name="Tyson G.W."/>
            <person name="Hugenholtz P."/>
            <person name="Polz M.F."/>
            <person name="Zhang T."/>
        </authorList>
    </citation>
    <scope>NUCLEOTIDE SEQUENCE</scope>
    <source>
        <strain evidence="2">HKST-UBA01</strain>
    </source>
</reference>
<dbReference type="Proteomes" id="UP000697710">
    <property type="component" value="Unassembled WGS sequence"/>
</dbReference>
<accession>A0A956RNE5</accession>
<feature type="active site" description="Nucleophile and sulfur donor" evidence="1">
    <location>
        <position position="195"/>
    </location>
</feature>
<dbReference type="InterPro" id="IPR014729">
    <property type="entry name" value="Rossmann-like_a/b/a_fold"/>
</dbReference>
<name>A0A956RNE5_UNCEI</name>
<dbReference type="PIRSF" id="PIRSF006661">
    <property type="entry name" value="PP-lp_UCP006661"/>
    <property type="match status" value="1"/>
</dbReference>
<reference evidence="2" key="1">
    <citation type="submission" date="2020-04" db="EMBL/GenBank/DDBJ databases">
        <authorList>
            <person name="Zhang T."/>
        </authorList>
    </citation>
    <scope>NUCLEOTIDE SEQUENCE</scope>
    <source>
        <strain evidence="2">HKST-UBA01</strain>
    </source>
</reference>
<sequence length="282" mass="30587">MNGPNTSGAVAGALPPNAPPALAEKHAALQAHLRSIPRVLVAFSGGADSAFLVRVAHFTIGERARAAIGISPSLQQESRDLARELVRSWGVALLEVHPREMEDPGYVANGPDRCYYCKHALYGLLATIAAAAEEGEQVLDGTNRDDLSDDRPGRVAAAEHGVRSPLAELGWTKREIREASRLLGIPTWDRPASPCLSSRIPHGTSVTVSALRRIEEAEGRIRRHGFADVRVRHLAGTARVEVPAAEVDRLRSLWTRIEPELRECGYDEVVLDPAGYRRGGAR</sequence>
<comment type="caution">
    <text evidence="2">The sequence shown here is derived from an EMBL/GenBank/DDBJ whole genome shotgun (WGS) entry which is preliminary data.</text>
</comment>
<organism evidence="2 3">
    <name type="scientific">Eiseniibacteriota bacterium</name>
    <dbReference type="NCBI Taxonomy" id="2212470"/>
    <lineage>
        <taxon>Bacteria</taxon>
        <taxon>Candidatus Eiseniibacteriota</taxon>
    </lineage>
</organism>
<dbReference type="AlphaFoldDB" id="A0A956RNE5"/>
<dbReference type="GO" id="GO:0016783">
    <property type="term" value="F:sulfurtransferase activity"/>
    <property type="evidence" value="ECO:0007669"/>
    <property type="project" value="InterPro"/>
</dbReference>
<keyword evidence="2" id="KW-0808">Transferase</keyword>
<dbReference type="PANTHER" id="PTHR43169:SF2">
    <property type="entry name" value="NAD_GMP SYNTHASE DOMAIN-CONTAINING PROTEIN"/>
    <property type="match status" value="1"/>
</dbReference>
<dbReference type="Gene3D" id="3.40.50.620">
    <property type="entry name" value="HUPs"/>
    <property type="match status" value="1"/>
</dbReference>
<dbReference type="CDD" id="cd01990">
    <property type="entry name" value="LarE-like"/>
    <property type="match status" value="1"/>
</dbReference>
<gene>
    <name evidence="2" type="primary">larE</name>
    <name evidence="2" type="ORF">KC729_01185</name>
</gene>
<dbReference type="InterPro" id="IPR052188">
    <property type="entry name" value="Ni-pincer_cofactor_biosynth"/>
</dbReference>
<dbReference type="PANTHER" id="PTHR43169">
    <property type="entry name" value="EXSB FAMILY PROTEIN"/>
    <property type="match status" value="1"/>
</dbReference>
<dbReference type="InterPro" id="IPR005232">
    <property type="entry name" value="LarE"/>
</dbReference>
<evidence type="ECO:0000256" key="1">
    <source>
        <dbReference type="PIRSR" id="PIRSR006661-1"/>
    </source>
</evidence>
<evidence type="ECO:0000313" key="2">
    <source>
        <dbReference type="EMBL" id="MCA9726267.1"/>
    </source>
</evidence>
<dbReference type="NCBIfam" id="TIGR00268">
    <property type="entry name" value="ATP-dependent sacrificial sulfur transferase LarE"/>
    <property type="match status" value="1"/>
</dbReference>